<reference evidence="3" key="1">
    <citation type="submission" date="2016-11" db="UniProtKB">
        <authorList>
            <consortium name="WormBaseParasite"/>
        </authorList>
    </citation>
    <scope>IDENTIFICATION</scope>
</reference>
<evidence type="ECO:0000256" key="1">
    <source>
        <dbReference type="SAM" id="MobiDB-lite"/>
    </source>
</evidence>
<dbReference type="Proteomes" id="UP000095280">
    <property type="component" value="Unplaced"/>
</dbReference>
<sequence>YPTRICFEFHRQRPVPRWLSARRQSRPTSSSLQPQVGSRRPQAPDSGFEASSGTRTRVADTVTVVTTRTATDTDVATSALFVTPFRQISTTRRILTVDGEPWTTVSQKCSRPTLNYCWSARWCEVCPNRRRGRH</sequence>
<organism evidence="2 3">
    <name type="scientific">Macrostomum lignano</name>
    <dbReference type="NCBI Taxonomy" id="282301"/>
    <lineage>
        <taxon>Eukaryota</taxon>
        <taxon>Metazoa</taxon>
        <taxon>Spiralia</taxon>
        <taxon>Lophotrochozoa</taxon>
        <taxon>Platyhelminthes</taxon>
        <taxon>Rhabditophora</taxon>
        <taxon>Macrostomorpha</taxon>
        <taxon>Macrostomida</taxon>
        <taxon>Macrostomidae</taxon>
        <taxon>Macrostomum</taxon>
    </lineage>
</organism>
<accession>A0A1I8IZE7</accession>
<feature type="compositionally biased region" description="Polar residues" evidence="1">
    <location>
        <begin position="26"/>
        <end position="36"/>
    </location>
</feature>
<evidence type="ECO:0000313" key="3">
    <source>
        <dbReference type="WBParaSite" id="maker-uti_cns_0038223-snap-gene-0.3-mRNA-1"/>
    </source>
</evidence>
<dbReference type="WBParaSite" id="maker-uti_cns_0038223-snap-gene-0.3-mRNA-1">
    <property type="protein sequence ID" value="maker-uti_cns_0038223-snap-gene-0.3-mRNA-1"/>
    <property type="gene ID" value="maker-uti_cns_0038223-snap-gene-0.3"/>
</dbReference>
<protein>
    <submittedName>
        <fullName evidence="3">Laminin N-terminal domain-containing protein</fullName>
    </submittedName>
</protein>
<dbReference type="AlphaFoldDB" id="A0A1I8IZE7"/>
<evidence type="ECO:0000313" key="2">
    <source>
        <dbReference type="Proteomes" id="UP000095280"/>
    </source>
</evidence>
<feature type="region of interest" description="Disordered" evidence="1">
    <location>
        <begin position="20"/>
        <end position="57"/>
    </location>
</feature>
<keyword evidence="2" id="KW-1185">Reference proteome</keyword>
<name>A0A1I8IZE7_9PLAT</name>
<proteinExistence type="predicted"/>